<evidence type="ECO:0000313" key="8">
    <source>
        <dbReference type="Proteomes" id="UP000244810"/>
    </source>
</evidence>
<keyword evidence="8" id="KW-1185">Reference proteome</keyword>
<proteinExistence type="inferred from homology"/>
<dbReference type="RefSeq" id="WP_107754698.1">
    <property type="nucleotide sequence ID" value="NZ_QBKF01000015.1"/>
</dbReference>
<gene>
    <name evidence="7" type="ORF">DDE23_19395</name>
</gene>
<dbReference type="PANTHER" id="PTHR43761">
    <property type="entry name" value="D-ISOMER SPECIFIC 2-HYDROXYACID DEHYDROGENASE FAMILY PROTEIN (AFU_ORTHOLOGUE AFUA_1G13630)"/>
    <property type="match status" value="1"/>
</dbReference>
<dbReference type="InterPro" id="IPR036291">
    <property type="entry name" value="NAD(P)-bd_dom_sf"/>
</dbReference>
<dbReference type="PROSITE" id="PS00671">
    <property type="entry name" value="D_2_HYDROXYACID_DH_3"/>
    <property type="match status" value="1"/>
</dbReference>
<keyword evidence="3" id="KW-0520">NAD</keyword>
<evidence type="ECO:0000259" key="5">
    <source>
        <dbReference type="Pfam" id="PF00389"/>
    </source>
</evidence>
<protein>
    <submittedName>
        <fullName evidence="7">Hydroxyacid dehydrogenase</fullName>
    </submittedName>
</protein>
<evidence type="ECO:0000256" key="3">
    <source>
        <dbReference type="ARBA" id="ARBA00023027"/>
    </source>
</evidence>
<reference evidence="7 8" key="1">
    <citation type="journal article" date="2011" name="Syst. Appl. Microbiol.">
        <title>Defluviimonas denitrificans gen. nov., sp. nov., and Pararhodobacter aggregans gen. nov., sp. nov., non-phototrophic Rhodobacteraceae from the biofilter of a marine aquaculture.</title>
        <authorList>
            <person name="Foesel B.U."/>
            <person name="Drake H.L."/>
            <person name="Schramm A."/>
        </authorList>
    </citation>
    <scope>NUCLEOTIDE SEQUENCE [LARGE SCALE GENOMIC DNA]</scope>
    <source>
        <strain evidence="7 8">D1-19</strain>
    </source>
</reference>
<keyword evidence="2 4" id="KW-0560">Oxidoreductase</keyword>
<evidence type="ECO:0000256" key="4">
    <source>
        <dbReference type="RuleBase" id="RU003719"/>
    </source>
</evidence>
<dbReference type="GO" id="GO:0016616">
    <property type="term" value="F:oxidoreductase activity, acting on the CH-OH group of donors, NAD or NADP as acceptor"/>
    <property type="evidence" value="ECO:0007669"/>
    <property type="project" value="InterPro"/>
</dbReference>
<sequence>MSEHLQSGNRKMSDRPPFPIRLTDHDHILRLAQDLIAWDDPAAQARAKAFFLPEKAQHTLLESVFAPLRDLCRPTVSAPGTPAAEARVLLSRRGAVDRAALTESGKVALVQRIGERPKGLDISACKAHGVAVSLLPRRSLTHVADHAMLLILALSRRVEAMQAGLRDYRGTPGEAGAVSYNWPGVEGMRALAGQTLGIVGMGEIGWLLARRAEAFGMHIVWTARSAQAGDGLPQTWQRRHFPDLLAQADVVTLHVPPTGLSGPLIGHAELALMKPGALLINTARGALIDEQALLAALQSGLLAGAGLDVHAREPVIAADPLRALPNVLATPHVAGGSRLEVLQEMRAICDNLVDTLNGQPPRHGRVPA</sequence>
<feature type="domain" description="D-isomer specific 2-hydroxyacid dehydrogenase NAD-binding" evidence="6">
    <location>
        <begin position="150"/>
        <end position="334"/>
    </location>
</feature>
<dbReference type="InterPro" id="IPR006139">
    <property type="entry name" value="D-isomer_2_OHA_DH_cat_dom"/>
</dbReference>
<dbReference type="SUPFAM" id="SSF52283">
    <property type="entry name" value="Formate/glycerate dehydrogenase catalytic domain-like"/>
    <property type="match status" value="1"/>
</dbReference>
<dbReference type="InterPro" id="IPR006140">
    <property type="entry name" value="D-isomer_DH_NAD-bd"/>
</dbReference>
<evidence type="ECO:0000259" key="6">
    <source>
        <dbReference type="Pfam" id="PF02826"/>
    </source>
</evidence>
<evidence type="ECO:0000256" key="2">
    <source>
        <dbReference type="ARBA" id="ARBA00023002"/>
    </source>
</evidence>
<dbReference type="Proteomes" id="UP000244810">
    <property type="component" value="Unassembled WGS sequence"/>
</dbReference>
<dbReference type="PROSITE" id="PS00670">
    <property type="entry name" value="D_2_HYDROXYACID_DH_2"/>
    <property type="match status" value="1"/>
</dbReference>
<dbReference type="PANTHER" id="PTHR43761:SF1">
    <property type="entry name" value="D-ISOMER SPECIFIC 2-HYDROXYACID DEHYDROGENASE CATALYTIC DOMAIN-CONTAINING PROTEIN-RELATED"/>
    <property type="match status" value="1"/>
</dbReference>
<evidence type="ECO:0000256" key="1">
    <source>
        <dbReference type="ARBA" id="ARBA00005854"/>
    </source>
</evidence>
<dbReference type="InterPro" id="IPR029753">
    <property type="entry name" value="D-isomer_DH_CS"/>
</dbReference>
<evidence type="ECO:0000313" key="7">
    <source>
        <dbReference type="EMBL" id="PVE45999.1"/>
    </source>
</evidence>
<dbReference type="SUPFAM" id="SSF51735">
    <property type="entry name" value="NAD(P)-binding Rossmann-fold domains"/>
    <property type="match status" value="1"/>
</dbReference>
<dbReference type="EMBL" id="QDDR01000011">
    <property type="protein sequence ID" value="PVE45999.1"/>
    <property type="molecule type" value="Genomic_DNA"/>
</dbReference>
<organism evidence="7 8">
    <name type="scientific">Pararhodobacter aggregans</name>
    <dbReference type="NCBI Taxonomy" id="404875"/>
    <lineage>
        <taxon>Bacteria</taxon>
        <taxon>Pseudomonadati</taxon>
        <taxon>Pseudomonadota</taxon>
        <taxon>Alphaproteobacteria</taxon>
        <taxon>Rhodobacterales</taxon>
        <taxon>Paracoccaceae</taxon>
        <taxon>Pararhodobacter</taxon>
    </lineage>
</organism>
<dbReference type="GO" id="GO:0051287">
    <property type="term" value="F:NAD binding"/>
    <property type="evidence" value="ECO:0007669"/>
    <property type="project" value="InterPro"/>
</dbReference>
<accession>A0A2T7UMY9</accession>
<comment type="similarity">
    <text evidence="1 4">Belongs to the D-isomer specific 2-hydroxyacid dehydrogenase family.</text>
</comment>
<dbReference type="AlphaFoldDB" id="A0A2T7UMY9"/>
<dbReference type="Pfam" id="PF02826">
    <property type="entry name" value="2-Hacid_dh_C"/>
    <property type="match status" value="1"/>
</dbReference>
<name>A0A2T7UMY9_9RHOB</name>
<comment type="caution">
    <text evidence="7">The sequence shown here is derived from an EMBL/GenBank/DDBJ whole genome shotgun (WGS) entry which is preliminary data.</text>
</comment>
<dbReference type="Gene3D" id="3.40.50.720">
    <property type="entry name" value="NAD(P)-binding Rossmann-like Domain"/>
    <property type="match status" value="2"/>
</dbReference>
<dbReference type="Pfam" id="PF00389">
    <property type="entry name" value="2-Hacid_dh"/>
    <property type="match status" value="1"/>
</dbReference>
<dbReference type="InterPro" id="IPR050418">
    <property type="entry name" value="D-iso_2-hydroxyacid_DH_PdxB"/>
</dbReference>
<feature type="domain" description="D-isomer specific 2-hydroxyacid dehydrogenase catalytic" evidence="5">
    <location>
        <begin position="84"/>
        <end position="363"/>
    </location>
</feature>